<dbReference type="AlphaFoldDB" id="W9VQI2"/>
<evidence type="ECO:0000313" key="1">
    <source>
        <dbReference type="EMBL" id="EXJ54371.1"/>
    </source>
</evidence>
<proteinExistence type="predicted"/>
<protein>
    <submittedName>
        <fullName evidence="1">Uncharacterized protein</fullName>
    </submittedName>
</protein>
<sequence>MVDVVTDGGFETVPSGDTLMTDVTSGAWTVTGSAYFDFNGSPTGYQTPDGQKFVVFQGTNAALPALSQDLTGLIAGEPYSLGFDYSFPFSSTDVTGRSGPCYLSVTLSGEGESQLIGYLGSAQPAWGQFRNLGFIAPCSDSELVFSWDCSALQDGERVDLAVDNISLEGSKCGPAQPTITVP</sequence>
<evidence type="ECO:0000313" key="2">
    <source>
        <dbReference type="Proteomes" id="UP000019473"/>
    </source>
</evidence>
<dbReference type="HOGENOM" id="CLU_1481821_0_0_1"/>
<name>W9VQI2_9EURO</name>
<dbReference type="GeneID" id="19184271"/>
<organism evidence="1 2">
    <name type="scientific">Cladophialophora yegresii CBS 114405</name>
    <dbReference type="NCBI Taxonomy" id="1182544"/>
    <lineage>
        <taxon>Eukaryota</taxon>
        <taxon>Fungi</taxon>
        <taxon>Dikarya</taxon>
        <taxon>Ascomycota</taxon>
        <taxon>Pezizomycotina</taxon>
        <taxon>Eurotiomycetes</taxon>
        <taxon>Chaetothyriomycetidae</taxon>
        <taxon>Chaetothyriales</taxon>
        <taxon>Herpotrichiellaceae</taxon>
        <taxon>Cladophialophora</taxon>
    </lineage>
</organism>
<gene>
    <name evidence="1" type="ORF">A1O7_09710</name>
</gene>
<comment type="caution">
    <text evidence="1">The sequence shown here is derived from an EMBL/GenBank/DDBJ whole genome shotgun (WGS) entry which is preliminary data.</text>
</comment>
<dbReference type="STRING" id="1182544.W9VQI2"/>
<dbReference type="RefSeq" id="XP_007761886.1">
    <property type="nucleotide sequence ID" value="XM_007763696.1"/>
</dbReference>
<dbReference type="OrthoDB" id="4160429at2759"/>
<dbReference type="EMBL" id="AMGW01000007">
    <property type="protein sequence ID" value="EXJ54371.1"/>
    <property type="molecule type" value="Genomic_DNA"/>
</dbReference>
<accession>W9VQI2</accession>
<dbReference type="Proteomes" id="UP000019473">
    <property type="component" value="Unassembled WGS sequence"/>
</dbReference>
<dbReference type="VEuPathDB" id="FungiDB:A1O7_09710"/>
<reference evidence="1 2" key="1">
    <citation type="submission" date="2013-03" db="EMBL/GenBank/DDBJ databases">
        <title>The Genome Sequence of Cladophialophora yegresii CBS 114405.</title>
        <authorList>
            <consortium name="The Broad Institute Genomics Platform"/>
            <person name="Cuomo C."/>
            <person name="de Hoog S."/>
            <person name="Gorbushina A."/>
            <person name="Walker B."/>
            <person name="Young S.K."/>
            <person name="Zeng Q."/>
            <person name="Gargeya S."/>
            <person name="Fitzgerald M."/>
            <person name="Haas B."/>
            <person name="Abouelleil A."/>
            <person name="Allen A.W."/>
            <person name="Alvarado L."/>
            <person name="Arachchi H.M."/>
            <person name="Berlin A.M."/>
            <person name="Chapman S.B."/>
            <person name="Gainer-Dewar J."/>
            <person name="Goldberg J."/>
            <person name="Griggs A."/>
            <person name="Gujja S."/>
            <person name="Hansen M."/>
            <person name="Howarth C."/>
            <person name="Imamovic A."/>
            <person name="Ireland A."/>
            <person name="Larimer J."/>
            <person name="McCowan C."/>
            <person name="Murphy C."/>
            <person name="Pearson M."/>
            <person name="Poon T.W."/>
            <person name="Priest M."/>
            <person name="Roberts A."/>
            <person name="Saif S."/>
            <person name="Shea T."/>
            <person name="Sisk P."/>
            <person name="Sykes S."/>
            <person name="Wortman J."/>
            <person name="Nusbaum C."/>
            <person name="Birren B."/>
        </authorList>
    </citation>
    <scope>NUCLEOTIDE SEQUENCE [LARGE SCALE GENOMIC DNA]</scope>
    <source>
        <strain evidence="1 2">CBS 114405</strain>
    </source>
</reference>
<keyword evidence="2" id="KW-1185">Reference proteome</keyword>